<name>A0ACD0NUI1_9BASI</name>
<dbReference type="Proteomes" id="UP000245626">
    <property type="component" value="Unassembled WGS sequence"/>
</dbReference>
<evidence type="ECO:0000313" key="1">
    <source>
        <dbReference type="EMBL" id="PWN49395.1"/>
    </source>
</evidence>
<protein>
    <submittedName>
        <fullName evidence="1">Uncharacterized protein</fullName>
    </submittedName>
</protein>
<accession>A0ACD0NUI1</accession>
<dbReference type="EMBL" id="KZ820057">
    <property type="protein sequence ID" value="PWN49395.1"/>
    <property type="molecule type" value="Genomic_DNA"/>
</dbReference>
<keyword evidence="2" id="KW-1185">Reference proteome</keyword>
<gene>
    <name evidence="1" type="ORF">IE53DRAFT_147419</name>
</gene>
<organism evidence="1 2">
    <name type="scientific">Violaceomyces palustris</name>
    <dbReference type="NCBI Taxonomy" id="1673888"/>
    <lineage>
        <taxon>Eukaryota</taxon>
        <taxon>Fungi</taxon>
        <taxon>Dikarya</taxon>
        <taxon>Basidiomycota</taxon>
        <taxon>Ustilaginomycotina</taxon>
        <taxon>Ustilaginomycetes</taxon>
        <taxon>Violaceomycetales</taxon>
        <taxon>Violaceomycetaceae</taxon>
        <taxon>Violaceomyces</taxon>
    </lineage>
</organism>
<proteinExistence type="predicted"/>
<sequence length="958" mass="100769">MQLYEYSPAQQAEGLKRRFQPHHPQPQLPSVHHTEPAYLDPAFSAGMDQWSGMNADPRTSAYGGSGLDSQFGNAYMAGRADEGMAGVDGVGGQGPMGGALYQPPTEEEMSAVLSQYAPPSSGPFRPSAFTHQSQPSIPSHHSLGIGPSNSGSSMINSGMTGFVPNQVRPYLSVQNANLDPSNSVAAAVAYGHLGYSGGLQAGSRPGKGQMAEQNNTHGSPPMQRPSLQISQHHTTIGATNTMSSQGGNGSWNQGSEQGFHPQQQGLGSQAAGYSQIGGVPTAFRNGGYAADGMNPGSPPGSMSLAAGKDDPAGKRRRMTLAGQTGSQQSEQVDLGIQPGMLSNNFAALTGGNDSMVNSSAAARPPFKHRRSRSGSDLTKPGGQRGHNGDGVPVSQSYPSGNMMTHAPVLAAFTTATHGNLPLSALGGHAASHPPGLGNQVLRGVDINASGSSAASDFTKRKGWTGRVVEELLDFVHVLDTNMKILYASSSVQSLTGWTADELRGKNITDFIHPNDVPAVNREFEKLRSQDSELLMYYRFRKKPKSEKASPGNDSSAGDTGEEQRYQGPGMNSGDDQREEATTKDLDFIVFEASGHPYCAPKLPPPSLKGGKEDEVSEAKAEKEALVSGIEADAMNGGTSSTRSAGNRKGEDKTTVEREEEPKCFFCSCRPYPSKNISMLDSFLELKLENEKLRLLIADMDLSGPDVEAEQSKSSFNVAYHPDVMKDELESSSEMYAGSFKRASAGSIFGYGAGRPGMRQSVSSLHSGQKSTGLSRNNSIGSHPTSPTLKNVAKDDQATGLGVSAAPDDSDEDPASPTNTANGTASIAGTTEDARRKKKPKQDDGDHVCTDCGRVDSPEWRKGPLGPKTLCNACGLRWAKKIKRKGGDPNAVVNSVANAAALQGQGQTGLAHPHGYQQMSNMSMPPPHSGPGPTMGMMLGPGGVPPAPAYGQRPSFEGT</sequence>
<evidence type="ECO:0000313" key="2">
    <source>
        <dbReference type="Proteomes" id="UP000245626"/>
    </source>
</evidence>
<reference evidence="1 2" key="1">
    <citation type="journal article" date="2018" name="Mol. Biol. Evol.">
        <title>Broad Genomic Sampling Reveals a Smut Pathogenic Ancestry of the Fungal Clade Ustilaginomycotina.</title>
        <authorList>
            <person name="Kijpornyongpan T."/>
            <person name="Mondo S.J."/>
            <person name="Barry K."/>
            <person name="Sandor L."/>
            <person name="Lee J."/>
            <person name="Lipzen A."/>
            <person name="Pangilinan J."/>
            <person name="LaButti K."/>
            <person name="Hainaut M."/>
            <person name="Henrissat B."/>
            <person name="Grigoriev I.V."/>
            <person name="Spatafora J.W."/>
            <person name="Aime M.C."/>
        </authorList>
    </citation>
    <scope>NUCLEOTIDE SEQUENCE [LARGE SCALE GENOMIC DNA]</scope>
    <source>
        <strain evidence="1 2">SA 807</strain>
    </source>
</reference>